<feature type="compositionally biased region" description="Basic residues" evidence="1">
    <location>
        <begin position="1"/>
        <end position="14"/>
    </location>
</feature>
<evidence type="ECO:0000259" key="2">
    <source>
        <dbReference type="Pfam" id="PF25545"/>
    </source>
</evidence>
<comment type="caution">
    <text evidence="3">The sequence shown here is derived from an EMBL/GenBank/DDBJ whole genome shotgun (WGS) entry which is preliminary data.</text>
</comment>
<dbReference type="EMBL" id="JACCJC010000008">
    <property type="protein sequence ID" value="KAF6238714.1"/>
    <property type="molecule type" value="Genomic_DNA"/>
</dbReference>
<feature type="compositionally biased region" description="Polar residues" evidence="1">
    <location>
        <begin position="114"/>
        <end position="128"/>
    </location>
</feature>
<sequence length="594" mass="68283">MARRQAKSNSKKNARQLPIIKDQGKPQSIKKRRAVRKSLRLKAIQQSHEQSSSKSNHIWIVRTLPSPPTSNVPKGRKALQHPQIPRNLSTFSRKRKRGQEEQDAGHRSPPAQGQLPSTRLRTKPSSYTAERELHPEAVTDISENCLEPIQYWIQTGRWHKVYFEQDSQVREDFERGKSPEQFEQRDWQREFYAKEPIGPMHGFHQLQHLFARKKSSSSLRRKNSESSLRTPSDQLPREVKSAQYRTLEYEMGLEKKGSYMRKFKDGCKHEHLEGLLYSEQTVPRDSLFRDDLFDKTCENIRNRNEAMVIRDISSLIVPSAQTLATYGATHLNHLYECVNEGWNSAVPFHGARPQPDYSVGFGRSAFTEEQLKKLEPFVGEIGSKAFTYFTATTRMHFPFLTCEVKCGAAALDVAERQNAHSMTIAVKGVVELYRAVKREKELHREILAFSISHDHRLVRIYGHYAIIEEEKTTFYRHPIHEFSFIALDGKEKWTAYKFTKNVYDIWMPIQYKRICSAIDELPSDIDLDLSQSASFSQLGCQSSQLSNAESAWMLEGANSQSSIASSQEVTRTISFTQTTERASKKPRNKSAAGQ</sequence>
<feature type="domain" description="DUF7924" evidence="2">
    <location>
        <begin position="293"/>
        <end position="518"/>
    </location>
</feature>
<evidence type="ECO:0000313" key="3">
    <source>
        <dbReference type="EMBL" id="KAF6238714.1"/>
    </source>
</evidence>
<feature type="region of interest" description="Disordered" evidence="1">
    <location>
        <begin position="213"/>
        <end position="239"/>
    </location>
</feature>
<dbReference type="AlphaFoldDB" id="A0A8H6G1C1"/>
<dbReference type="PANTHER" id="PTHR42470">
    <property type="entry name" value="VAST DOMAIN-CONTAINING PROTEIN"/>
    <property type="match status" value="1"/>
</dbReference>
<name>A0A8H6G1C1_9LECA</name>
<dbReference type="GeneID" id="59284889"/>
<dbReference type="RefSeq" id="XP_037168013.1">
    <property type="nucleotide sequence ID" value="XM_037305148.1"/>
</dbReference>
<dbReference type="OrthoDB" id="5132737at2759"/>
<accession>A0A8H6G1C1</accession>
<gene>
    <name evidence="3" type="ORF">HO173_003220</name>
</gene>
<dbReference type="Proteomes" id="UP000578531">
    <property type="component" value="Unassembled WGS sequence"/>
</dbReference>
<dbReference type="Pfam" id="PF25545">
    <property type="entry name" value="DUF7924"/>
    <property type="match status" value="1"/>
</dbReference>
<evidence type="ECO:0000256" key="1">
    <source>
        <dbReference type="SAM" id="MobiDB-lite"/>
    </source>
</evidence>
<feature type="region of interest" description="Disordered" evidence="1">
    <location>
        <begin position="574"/>
        <end position="594"/>
    </location>
</feature>
<proteinExistence type="predicted"/>
<protein>
    <recommendedName>
        <fullName evidence="2">DUF7924 domain-containing protein</fullName>
    </recommendedName>
</protein>
<organism evidence="3 4">
    <name type="scientific">Letharia columbiana</name>
    <dbReference type="NCBI Taxonomy" id="112416"/>
    <lineage>
        <taxon>Eukaryota</taxon>
        <taxon>Fungi</taxon>
        <taxon>Dikarya</taxon>
        <taxon>Ascomycota</taxon>
        <taxon>Pezizomycotina</taxon>
        <taxon>Lecanoromycetes</taxon>
        <taxon>OSLEUM clade</taxon>
        <taxon>Lecanoromycetidae</taxon>
        <taxon>Lecanorales</taxon>
        <taxon>Lecanorineae</taxon>
        <taxon>Parmeliaceae</taxon>
        <taxon>Letharia</taxon>
    </lineage>
</organism>
<dbReference type="PANTHER" id="PTHR42470:SF2">
    <property type="match status" value="1"/>
</dbReference>
<feature type="compositionally biased region" description="Polar residues" evidence="1">
    <location>
        <begin position="44"/>
        <end position="56"/>
    </location>
</feature>
<keyword evidence="4" id="KW-1185">Reference proteome</keyword>
<dbReference type="InterPro" id="IPR057684">
    <property type="entry name" value="DUF7924"/>
</dbReference>
<reference evidence="3 4" key="1">
    <citation type="journal article" date="2020" name="Genomics">
        <title>Complete, high-quality genomes from long-read metagenomic sequencing of two wolf lichen thalli reveals enigmatic genome architecture.</title>
        <authorList>
            <person name="McKenzie S.K."/>
            <person name="Walston R.F."/>
            <person name="Allen J.L."/>
        </authorList>
    </citation>
    <scope>NUCLEOTIDE SEQUENCE [LARGE SCALE GENOMIC DNA]</scope>
    <source>
        <strain evidence="3">WasteWater2</strain>
    </source>
</reference>
<feature type="region of interest" description="Disordered" evidence="1">
    <location>
        <begin position="1"/>
        <end position="131"/>
    </location>
</feature>
<feature type="compositionally biased region" description="Basic residues" evidence="1">
    <location>
        <begin position="28"/>
        <end position="40"/>
    </location>
</feature>
<evidence type="ECO:0000313" key="4">
    <source>
        <dbReference type="Proteomes" id="UP000578531"/>
    </source>
</evidence>